<keyword evidence="3" id="KW-1185">Reference proteome</keyword>
<evidence type="ECO:0000256" key="1">
    <source>
        <dbReference type="SAM" id="MobiDB-lite"/>
    </source>
</evidence>
<comment type="caution">
    <text evidence="2">The sequence shown here is derived from an EMBL/GenBank/DDBJ whole genome shotgun (WGS) entry which is preliminary data.</text>
</comment>
<dbReference type="RefSeq" id="WP_189088753.1">
    <property type="nucleotide sequence ID" value="NZ_BMQL01000005.1"/>
</dbReference>
<name>A0A918C231_9DEIO</name>
<feature type="region of interest" description="Disordered" evidence="1">
    <location>
        <begin position="683"/>
        <end position="705"/>
    </location>
</feature>
<reference evidence="2" key="1">
    <citation type="journal article" date="2014" name="Int. J. Syst. Evol. Microbiol.">
        <title>Complete genome sequence of Corynebacterium casei LMG S-19264T (=DSM 44701T), isolated from a smear-ripened cheese.</title>
        <authorList>
            <consortium name="US DOE Joint Genome Institute (JGI-PGF)"/>
            <person name="Walter F."/>
            <person name="Albersmeier A."/>
            <person name="Kalinowski J."/>
            <person name="Ruckert C."/>
        </authorList>
    </citation>
    <scope>NUCLEOTIDE SEQUENCE</scope>
    <source>
        <strain evidence="2">JCM 31311</strain>
    </source>
</reference>
<evidence type="ECO:0000313" key="2">
    <source>
        <dbReference type="EMBL" id="GGR01761.1"/>
    </source>
</evidence>
<feature type="compositionally biased region" description="Polar residues" evidence="1">
    <location>
        <begin position="685"/>
        <end position="697"/>
    </location>
</feature>
<proteinExistence type="predicted"/>
<accession>A0A918C231</accession>
<organism evidence="2 3">
    <name type="scientific">Deinococcus ruber</name>
    <dbReference type="NCBI Taxonomy" id="1848197"/>
    <lineage>
        <taxon>Bacteria</taxon>
        <taxon>Thermotogati</taxon>
        <taxon>Deinococcota</taxon>
        <taxon>Deinococci</taxon>
        <taxon>Deinococcales</taxon>
        <taxon>Deinococcaceae</taxon>
        <taxon>Deinococcus</taxon>
    </lineage>
</organism>
<gene>
    <name evidence="2" type="ORF">GCM10008957_13260</name>
</gene>
<sequence>MSAPDVPGRVQTGLRLDELLEKMAAPQLIRIAGRYAPGEDVRQIQKARDAVTRALNRPRALKALIETLTPLERFVLDEVRRSPQGTNGWALLLGARLHGLKPERKPAAVELYRHYRPATFDGAELIWPLLADGLLMPMTLPNPFVASYGYGLDSGSPLLTADERLLSALPPAPARKAQFGAGTSAVQVTPPQLVKLHLLELLRGVQEAGGLSLTKQGDVNRSAYKRLQKALPALEAADTLDLWMQVARLDGLLTPDGSVLRPAPGAERFAEQDPDQWIQRLAVLYPQLMESGEGESANLAHPGALRAALVGLLSQLQQPTTLKELEELLQTLTPDELRQPSWRGKPMAWRSWLQGTVNGTLRQLGLVALSADTGPGQTVAPAPALLHQRSSAPSGPAWVVQPNFELVVYPSQLTAGHLEVLRAAQAIRFDQHSASYRLTRESVYTALEGGLTLEALLSGLEGASAAPLPAGVRSTLSGWAARRERLVLHQNVTLLEFPTSQERDAHRASFGGTPIGAALLLPAPERKIGKTVPTLRYDAPPAQVLSATAGGLLKVNGELDFLGRALLSQFTQPQRGGFALRPPAPGSAVPSTLLRDLEARTKGHLPALLRLQLDTWSGTQPAVALGTVTLLQHPQAAALLHHPALKPLLEGALGSTLLLVKPGQQQALTLALQELGLTPADGLHTESSVSGAANTDSRPAEYEFPEDTRRKRALLEQAIQEGRRVRLMYQTETFHGWYGESRPGKTRQDNFLPTSVYRQGSAPYLQATRLSDDSEENIRIGYVLGIAPI</sequence>
<protein>
    <recommendedName>
        <fullName evidence="4">Helicase XPB/Ssl2 N-terminal domain-containing protein</fullName>
    </recommendedName>
</protein>
<evidence type="ECO:0008006" key="4">
    <source>
        <dbReference type="Google" id="ProtNLM"/>
    </source>
</evidence>
<dbReference type="AlphaFoldDB" id="A0A918C231"/>
<reference evidence="2" key="2">
    <citation type="submission" date="2020-09" db="EMBL/GenBank/DDBJ databases">
        <authorList>
            <person name="Sun Q."/>
            <person name="Ohkuma M."/>
        </authorList>
    </citation>
    <scope>NUCLEOTIDE SEQUENCE</scope>
    <source>
        <strain evidence="2">JCM 31311</strain>
    </source>
</reference>
<evidence type="ECO:0000313" key="3">
    <source>
        <dbReference type="Proteomes" id="UP000603865"/>
    </source>
</evidence>
<dbReference type="EMBL" id="BMQL01000005">
    <property type="protein sequence ID" value="GGR01761.1"/>
    <property type="molecule type" value="Genomic_DNA"/>
</dbReference>
<dbReference type="Proteomes" id="UP000603865">
    <property type="component" value="Unassembled WGS sequence"/>
</dbReference>